<dbReference type="AlphaFoldDB" id="A0AA37HJJ4"/>
<keyword evidence="3" id="KW-1185">Reference proteome</keyword>
<dbReference type="SUPFAM" id="SSF53474">
    <property type="entry name" value="alpha/beta-Hydrolases"/>
    <property type="match status" value="1"/>
</dbReference>
<organism evidence="2 3">
    <name type="scientific">Methylobacterium frigidaeris</name>
    <dbReference type="NCBI Taxonomy" id="2038277"/>
    <lineage>
        <taxon>Bacteria</taxon>
        <taxon>Pseudomonadati</taxon>
        <taxon>Pseudomonadota</taxon>
        <taxon>Alphaproteobacteria</taxon>
        <taxon>Hyphomicrobiales</taxon>
        <taxon>Methylobacteriaceae</taxon>
        <taxon>Methylobacterium</taxon>
    </lineage>
</organism>
<gene>
    <name evidence="2" type="ORF">MPEAHAMD_6894</name>
</gene>
<dbReference type="InterPro" id="IPR029058">
    <property type="entry name" value="AB_hydrolase_fold"/>
</dbReference>
<dbReference type="InterPro" id="IPR003140">
    <property type="entry name" value="PLipase/COase/thioEstase"/>
</dbReference>
<dbReference type="Gene3D" id="3.40.50.1820">
    <property type="entry name" value="alpha/beta hydrolase"/>
    <property type="match status" value="1"/>
</dbReference>
<accession>A0AA37HJJ4</accession>
<dbReference type="RefSeq" id="WP_238193647.1">
    <property type="nucleotide sequence ID" value="NZ_BPQJ01000075.1"/>
</dbReference>
<evidence type="ECO:0000313" key="2">
    <source>
        <dbReference type="EMBL" id="GJD66696.1"/>
    </source>
</evidence>
<dbReference type="EMBL" id="BPQJ01000075">
    <property type="protein sequence ID" value="GJD66696.1"/>
    <property type="molecule type" value="Genomic_DNA"/>
</dbReference>
<reference evidence="2" key="2">
    <citation type="submission" date="2021-08" db="EMBL/GenBank/DDBJ databases">
        <authorList>
            <person name="Tani A."/>
            <person name="Ola A."/>
            <person name="Ogura Y."/>
            <person name="Katsura K."/>
            <person name="Hayashi T."/>
        </authorList>
    </citation>
    <scope>NUCLEOTIDE SEQUENCE</scope>
    <source>
        <strain evidence="2">JCM 32048</strain>
    </source>
</reference>
<name>A0AA37HJJ4_9HYPH</name>
<protein>
    <recommendedName>
        <fullName evidence="1">Phospholipase/carboxylesterase/thioesterase domain-containing protein</fullName>
    </recommendedName>
</protein>
<feature type="domain" description="Phospholipase/carboxylesterase/thioesterase" evidence="1">
    <location>
        <begin position="3"/>
        <end position="94"/>
    </location>
</feature>
<dbReference type="Proteomes" id="UP001055286">
    <property type="component" value="Unassembled WGS sequence"/>
</dbReference>
<sequence>MTVGPQRITVAGFSDGASYALSLGLANGDLVRDVLAFSPGFAAPARRQGAPRIFISHGRQDPVLPFERCGDRLAAALVQSGYDVAYRPFNGGHVVPTEIAEAAFRRFLG</sequence>
<dbReference type="GO" id="GO:0016787">
    <property type="term" value="F:hydrolase activity"/>
    <property type="evidence" value="ECO:0007669"/>
    <property type="project" value="InterPro"/>
</dbReference>
<proteinExistence type="predicted"/>
<evidence type="ECO:0000259" key="1">
    <source>
        <dbReference type="Pfam" id="PF02230"/>
    </source>
</evidence>
<reference evidence="2" key="1">
    <citation type="journal article" date="2016" name="Front. Microbiol.">
        <title>Genome Sequence of the Piezophilic, Mesophilic Sulfate-Reducing Bacterium Desulfovibrio indicus J2T.</title>
        <authorList>
            <person name="Cao J."/>
            <person name="Maignien L."/>
            <person name="Shao Z."/>
            <person name="Alain K."/>
            <person name="Jebbar M."/>
        </authorList>
    </citation>
    <scope>NUCLEOTIDE SEQUENCE</scope>
    <source>
        <strain evidence="2">JCM 32048</strain>
    </source>
</reference>
<dbReference type="Pfam" id="PF02230">
    <property type="entry name" value="Abhydrolase_2"/>
    <property type="match status" value="1"/>
</dbReference>
<evidence type="ECO:0000313" key="3">
    <source>
        <dbReference type="Proteomes" id="UP001055286"/>
    </source>
</evidence>
<comment type="caution">
    <text evidence="2">The sequence shown here is derived from an EMBL/GenBank/DDBJ whole genome shotgun (WGS) entry which is preliminary data.</text>
</comment>